<evidence type="ECO:0000313" key="1">
    <source>
        <dbReference type="EMBL" id="MBP1988684.1"/>
    </source>
</evidence>
<accession>A0ABS4IMC4</accession>
<dbReference type="Proteomes" id="UP001519287">
    <property type="component" value="Unassembled WGS sequence"/>
</dbReference>
<keyword evidence="2" id="KW-1185">Reference proteome</keyword>
<reference evidence="1 2" key="1">
    <citation type="submission" date="2021-03" db="EMBL/GenBank/DDBJ databases">
        <title>Genomic Encyclopedia of Type Strains, Phase IV (KMG-IV): sequencing the most valuable type-strain genomes for metagenomic binning, comparative biology and taxonomic classification.</title>
        <authorList>
            <person name="Goeker M."/>
        </authorList>
    </citation>
    <scope>NUCLEOTIDE SEQUENCE [LARGE SCALE GENOMIC DNA]</scope>
    <source>
        <strain evidence="1 2">DSM 26048</strain>
    </source>
</reference>
<evidence type="ECO:0000313" key="2">
    <source>
        <dbReference type="Proteomes" id="UP001519287"/>
    </source>
</evidence>
<dbReference type="RefSeq" id="WP_209968931.1">
    <property type="nucleotide sequence ID" value="NZ_JAGGLB010000001.1"/>
</dbReference>
<comment type="caution">
    <text evidence="1">The sequence shown here is derived from an EMBL/GenBank/DDBJ whole genome shotgun (WGS) entry which is preliminary data.</text>
</comment>
<proteinExistence type="predicted"/>
<name>A0ABS4IMC4_9BACL</name>
<dbReference type="EMBL" id="JAGGLB010000001">
    <property type="protein sequence ID" value="MBP1988684.1"/>
    <property type="molecule type" value="Genomic_DNA"/>
</dbReference>
<protein>
    <recommendedName>
        <fullName evidence="3">Two-component sensor histidine kinase</fullName>
    </recommendedName>
</protein>
<sequence length="70" mass="8301">MNRNALKLFLIFSPLLICLTIGIVITYQSLEDGKLLNRQNLREYELNAQYNKIILQYEDVDLLTFYNVFI</sequence>
<evidence type="ECO:0008006" key="3">
    <source>
        <dbReference type="Google" id="ProtNLM"/>
    </source>
</evidence>
<organism evidence="1 2">
    <name type="scientific">Paenibacillus eucommiae</name>
    <dbReference type="NCBI Taxonomy" id="1355755"/>
    <lineage>
        <taxon>Bacteria</taxon>
        <taxon>Bacillati</taxon>
        <taxon>Bacillota</taxon>
        <taxon>Bacilli</taxon>
        <taxon>Bacillales</taxon>
        <taxon>Paenibacillaceae</taxon>
        <taxon>Paenibacillus</taxon>
    </lineage>
</organism>
<gene>
    <name evidence="1" type="ORF">J2Z66_000279</name>
</gene>